<dbReference type="Proteomes" id="UP000693952">
    <property type="component" value="Chromosome"/>
</dbReference>
<organism evidence="1 2">
    <name type="scientific">Pseudomonas sessilinigenes</name>
    <dbReference type="NCBI Taxonomy" id="658629"/>
    <lineage>
        <taxon>Bacteria</taxon>
        <taxon>Pseudomonadati</taxon>
        <taxon>Pseudomonadota</taxon>
        <taxon>Gammaproteobacteria</taxon>
        <taxon>Pseudomonadales</taxon>
        <taxon>Pseudomonadaceae</taxon>
        <taxon>Pseudomonas</taxon>
    </lineage>
</organism>
<keyword evidence="2" id="KW-1185">Reference proteome</keyword>
<proteinExistence type="predicted"/>
<reference evidence="1" key="1">
    <citation type="submission" date="2021-06" db="EMBL/GenBank/DDBJ databases">
        <title>Updating the genus Pseudomonas: Description of 43 new species and partition of the Pseudomonas putida group.</title>
        <authorList>
            <person name="Girard L."/>
            <person name="Lood C."/>
            <person name="Vandamme P."/>
            <person name="Rokni-Zadeh H."/>
            <person name="van Noort V."/>
            <person name="Hofte M."/>
            <person name="Lavigne R."/>
            <person name="De Mot R."/>
        </authorList>
    </citation>
    <scope>NUCLEOTIDE SEQUENCE</scope>
    <source>
        <strain evidence="1">CMR12a</strain>
    </source>
</reference>
<protein>
    <submittedName>
        <fullName evidence="1">Uncharacterized protein</fullName>
    </submittedName>
</protein>
<dbReference type="RefSeq" id="WP_178083952.1">
    <property type="nucleotide sequence ID" value="NZ_CP027706.1"/>
</dbReference>
<dbReference type="EMBL" id="CP077074">
    <property type="protein sequence ID" value="QXH42213.1"/>
    <property type="molecule type" value="Genomic_DNA"/>
</dbReference>
<evidence type="ECO:0000313" key="1">
    <source>
        <dbReference type="EMBL" id="QXH42213.1"/>
    </source>
</evidence>
<accession>A0ABX8MSE0</accession>
<name>A0ABX8MSE0_9PSED</name>
<gene>
    <name evidence="1" type="ORF">KSS89_08335</name>
</gene>
<sequence>MSNEPIPCPTCGQFCGDQFDQTCDELRTRISTGPLLNVPREMLQQWMDDIGESRHVTRYAARKREELRALLAQPAEPVVSPGDENFSHLSTIELRGYHKGWAAASAIQLAEITRLKGLQPDLPPRPPEGEGLPRYGLRWNGPQQPLATPMDDGYWTPWHLANELHKDAERYQWLIRRISKSQYYLLGAQLTSNTVEGVDAAIDAAMAQEVQP</sequence>
<evidence type="ECO:0000313" key="2">
    <source>
        <dbReference type="Proteomes" id="UP000693952"/>
    </source>
</evidence>